<reference evidence="1" key="1">
    <citation type="submission" date="2022-08" db="EMBL/GenBank/DDBJ databases">
        <authorList>
            <person name="Parra M."/>
            <person name="Bayas-Rea R.D.L.A."/>
            <person name="D'Auria G."/>
            <person name="Reyes M."/>
            <person name="Zapata S."/>
        </authorList>
    </citation>
    <scope>NUCLEOTIDE SEQUENCE</scope>
</reference>
<evidence type="ECO:0000313" key="1">
    <source>
        <dbReference type="EMBL" id="UXM05378.1"/>
    </source>
</evidence>
<accession>A0A977WLK0</accession>
<organism evidence="1 2">
    <name type="scientific">Salmonella phage F61</name>
    <dbReference type="NCBI Taxonomy" id="2982033"/>
    <lineage>
        <taxon>Viruses</taxon>
        <taxon>Duplodnaviria</taxon>
        <taxon>Heunggongvirae</taxon>
        <taxon>Uroviricota</taxon>
        <taxon>Caudoviricetes</taxon>
        <taxon>Drexlerviridae</taxon>
        <taxon>Tempevirinae</taxon>
        <taxon>Tlsvirus</taxon>
        <taxon>Tlsvirus F61</taxon>
    </lineage>
</organism>
<keyword evidence="2" id="KW-1185">Reference proteome</keyword>
<dbReference type="EMBL" id="OP292674">
    <property type="protein sequence ID" value="UXM05378.1"/>
    <property type="molecule type" value="Genomic_DNA"/>
</dbReference>
<name>A0A977WLK0_9CAUD</name>
<evidence type="ECO:0000313" key="2">
    <source>
        <dbReference type="Proteomes" id="UP001063234"/>
    </source>
</evidence>
<protein>
    <submittedName>
        <fullName evidence="1">Uncharacterized protein</fullName>
    </submittedName>
</protein>
<sequence length="119" mass="12970">MHTSERNGEIKMKKFLLAALFATAFSANADSCNSIIHYAITNAKDNWGSDARLVSQPMHVSIYKDTCKTAITANGVISKDDFYEGIKNGSSALLEKHGYIDAADVNSLVAKISYDFATE</sequence>
<proteinExistence type="predicted"/>
<dbReference type="Proteomes" id="UP001063234">
    <property type="component" value="Segment"/>
</dbReference>